<feature type="transmembrane region" description="Helical" evidence="6">
    <location>
        <begin position="183"/>
        <end position="201"/>
    </location>
</feature>
<sequence length="202" mass="21131">MEWEWIAAVTGFALAMAGTPGPNNTMVTASGANHGFRRTLPFLSGIAIGVAIIMLVVAGVGSSLVSAPGIRTVMKWAGLLYLLWLAWRIGGARPKAEGAAQLETTPLTLMQGALFQLVNPKLWAMVAGTVATYGGTAESIGPFAIAITFAIIFGVATLASTVAWTLVGVGAGRFIKSDRAMRLFNWTMAALLVLSLIPVLVE</sequence>
<evidence type="ECO:0000256" key="6">
    <source>
        <dbReference type="SAM" id="Phobius"/>
    </source>
</evidence>
<dbReference type="InterPro" id="IPR001123">
    <property type="entry name" value="LeuE-type"/>
</dbReference>
<proteinExistence type="predicted"/>
<keyword evidence="2" id="KW-1003">Cell membrane</keyword>
<evidence type="ECO:0000313" key="8">
    <source>
        <dbReference type="Proteomes" id="UP000070107"/>
    </source>
</evidence>
<dbReference type="PANTHER" id="PTHR30086:SF20">
    <property type="entry name" value="ARGININE EXPORTER PROTEIN ARGO-RELATED"/>
    <property type="match status" value="1"/>
</dbReference>
<evidence type="ECO:0000256" key="5">
    <source>
        <dbReference type="ARBA" id="ARBA00023136"/>
    </source>
</evidence>
<dbReference type="GO" id="GO:0005886">
    <property type="term" value="C:plasma membrane"/>
    <property type="evidence" value="ECO:0007669"/>
    <property type="project" value="UniProtKB-SubCell"/>
</dbReference>
<feature type="transmembrane region" description="Helical" evidence="6">
    <location>
        <begin position="143"/>
        <end position="171"/>
    </location>
</feature>
<dbReference type="RefSeq" id="WP_068884234.1">
    <property type="nucleotide sequence ID" value="NZ_LNTU01000037.1"/>
</dbReference>
<keyword evidence="3 6" id="KW-0812">Transmembrane</keyword>
<dbReference type="EMBL" id="LNTU01000037">
    <property type="protein sequence ID" value="KXF75889.1"/>
    <property type="molecule type" value="Genomic_DNA"/>
</dbReference>
<name>A0A135HRQ4_9HYPH</name>
<keyword evidence="5 6" id="KW-0472">Membrane</keyword>
<comment type="subcellular location">
    <subcellularLocation>
        <location evidence="1">Cell membrane</location>
        <topology evidence="1">Multi-pass membrane protein</topology>
    </subcellularLocation>
</comment>
<reference evidence="7 8" key="1">
    <citation type="submission" date="2015-11" db="EMBL/GenBank/DDBJ databases">
        <title>Draft genome sequence of Paramesorhizobium deserti A-3-E, a strain highly resistant to diverse beta-lactam antibiotics.</title>
        <authorList>
            <person name="Lv R."/>
            <person name="Yang X."/>
            <person name="Fang N."/>
            <person name="Guo J."/>
            <person name="Luo X."/>
            <person name="Peng F."/>
            <person name="Yang R."/>
            <person name="Cui Y."/>
            <person name="Fang C."/>
            <person name="Song Y."/>
        </authorList>
    </citation>
    <scope>NUCLEOTIDE SEQUENCE [LARGE SCALE GENOMIC DNA]</scope>
    <source>
        <strain evidence="7 8">A-3-E</strain>
    </source>
</reference>
<evidence type="ECO:0000256" key="4">
    <source>
        <dbReference type="ARBA" id="ARBA00022989"/>
    </source>
</evidence>
<keyword evidence="4 6" id="KW-1133">Transmembrane helix</keyword>
<dbReference type="GO" id="GO:0015171">
    <property type="term" value="F:amino acid transmembrane transporter activity"/>
    <property type="evidence" value="ECO:0007669"/>
    <property type="project" value="TreeGrafter"/>
</dbReference>
<gene>
    <name evidence="7" type="ORF">ATN84_18215</name>
</gene>
<evidence type="ECO:0000256" key="2">
    <source>
        <dbReference type="ARBA" id="ARBA00022475"/>
    </source>
</evidence>
<comment type="caution">
    <text evidence="7">The sequence shown here is derived from an EMBL/GenBank/DDBJ whole genome shotgun (WGS) entry which is preliminary data.</text>
</comment>
<dbReference type="OrthoDB" id="9812084at2"/>
<keyword evidence="8" id="KW-1185">Reference proteome</keyword>
<evidence type="ECO:0008006" key="9">
    <source>
        <dbReference type="Google" id="ProtNLM"/>
    </source>
</evidence>
<evidence type="ECO:0000256" key="1">
    <source>
        <dbReference type="ARBA" id="ARBA00004651"/>
    </source>
</evidence>
<dbReference type="Pfam" id="PF01810">
    <property type="entry name" value="LysE"/>
    <property type="match status" value="1"/>
</dbReference>
<dbReference type="GO" id="GO:0033228">
    <property type="term" value="P:cysteine export across plasma membrane"/>
    <property type="evidence" value="ECO:0007669"/>
    <property type="project" value="TreeGrafter"/>
</dbReference>
<evidence type="ECO:0000256" key="3">
    <source>
        <dbReference type="ARBA" id="ARBA00022692"/>
    </source>
</evidence>
<feature type="transmembrane region" description="Helical" evidence="6">
    <location>
        <begin position="41"/>
        <end position="61"/>
    </location>
</feature>
<organism evidence="7 8">
    <name type="scientific">Paramesorhizobium deserti</name>
    <dbReference type="NCBI Taxonomy" id="1494590"/>
    <lineage>
        <taxon>Bacteria</taxon>
        <taxon>Pseudomonadati</taxon>
        <taxon>Pseudomonadota</taxon>
        <taxon>Alphaproteobacteria</taxon>
        <taxon>Hyphomicrobiales</taxon>
        <taxon>Phyllobacteriaceae</taxon>
        <taxon>Paramesorhizobium</taxon>
    </lineage>
</organism>
<dbReference type="AlphaFoldDB" id="A0A135HRQ4"/>
<feature type="transmembrane region" description="Helical" evidence="6">
    <location>
        <begin position="73"/>
        <end position="90"/>
    </location>
</feature>
<dbReference type="PANTHER" id="PTHR30086">
    <property type="entry name" value="ARGININE EXPORTER PROTEIN ARGO"/>
    <property type="match status" value="1"/>
</dbReference>
<dbReference type="Proteomes" id="UP000070107">
    <property type="component" value="Unassembled WGS sequence"/>
</dbReference>
<accession>A0A135HRQ4</accession>
<protein>
    <recommendedName>
        <fullName evidence="9">Lysine transporter LysE</fullName>
    </recommendedName>
</protein>
<evidence type="ECO:0000313" key="7">
    <source>
        <dbReference type="EMBL" id="KXF75889.1"/>
    </source>
</evidence>